<keyword evidence="6" id="KW-0732">Signal</keyword>
<dbReference type="SUPFAM" id="SSF103088">
    <property type="entry name" value="OmpA-like"/>
    <property type="match status" value="1"/>
</dbReference>
<keyword evidence="3" id="KW-0998">Cell outer membrane</keyword>
<dbReference type="Pfam" id="PF00691">
    <property type="entry name" value="OmpA"/>
    <property type="match status" value="1"/>
</dbReference>
<dbReference type="InterPro" id="IPR011050">
    <property type="entry name" value="Pectin_lyase_fold/virulence"/>
</dbReference>
<dbReference type="PATRIC" id="fig|1666911.3.peg.1274"/>
<evidence type="ECO:0000313" key="8">
    <source>
        <dbReference type="EMBL" id="KPQ33799.1"/>
    </source>
</evidence>
<sequence>MAYHIPQKSHRKRLAAVGFLSAVLLPSASWAQVTQQPTFVQIIVNSPADGPIQANAELTLREAIEITNGTLLITALSTAEQQLVSTSSDRSEIRFNLPVGQTTIELDSVLPAIAQPGLTLNGTTQPGYDASQSATAEIAVPIPVVTIRPADEVEIFRGLTLSADNITVRGLSLYGFNSPSDITNSTPPADIFISHQPAPLNRGEQLPATGDFFKTDTPPSGIVIEQNWLGIPTDESMPVKRSGFGVSVFDSAGTTIQQNRIEYHNGSGIITGRQADNLAVLQNIIVGNGLSGMPDAIRLAGRVSNGLISNNLICGNDGSGVFMFKPEGAVTVADNSIRYNGQRLRRAAVYVMGDHHRVLDNAISNQKGSGVVVTAFGQGPNTQSNKNIITGNRFDNIEGLSIDLNTRRDRTPQAFQQGDGPNPPRNSHNRRQDTGNSAVNAPIFASPEFFVIDNKVVVYGQADPNTEIQLYSSTGSTDEYGPLSMPLAIATADEKGDFEFVLDAIALDDINIKEGLSAIATDSRYGTSEPARNTRIQALAGAIAIPTNSPAAMPQCTTSPALSSPPALEPIPDEPIPEIIQLKVPRNIHFALDQDTISPESAAVLDKIVAALKQYPSIVVDLHGHTDTRASASYNQDLARRRAENARQYLLSKGIENERMTLRSLGETALLVEETNRTNLARNRRVEFIFRDVQGIEIIFINQENDLQIEP</sequence>
<dbReference type="InterPro" id="IPR006626">
    <property type="entry name" value="PbH1"/>
</dbReference>
<evidence type="ECO:0000313" key="9">
    <source>
        <dbReference type="Proteomes" id="UP000050465"/>
    </source>
</evidence>
<feature type="signal peptide" evidence="6">
    <location>
        <begin position="1"/>
        <end position="31"/>
    </location>
</feature>
<name>A0A0P7ZU37_9CYAN</name>
<evidence type="ECO:0000256" key="1">
    <source>
        <dbReference type="ARBA" id="ARBA00004442"/>
    </source>
</evidence>
<evidence type="ECO:0000256" key="3">
    <source>
        <dbReference type="ARBA" id="ARBA00023237"/>
    </source>
</evidence>
<dbReference type="EMBL" id="LJZR01000027">
    <property type="protein sequence ID" value="KPQ33799.1"/>
    <property type="molecule type" value="Genomic_DNA"/>
</dbReference>
<dbReference type="InterPro" id="IPR006664">
    <property type="entry name" value="OMP_bac"/>
</dbReference>
<dbReference type="Gene3D" id="3.30.1330.60">
    <property type="entry name" value="OmpA-like domain"/>
    <property type="match status" value="1"/>
</dbReference>
<accession>A0A0P7ZU37</accession>
<dbReference type="PANTHER" id="PTHR30329">
    <property type="entry name" value="STATOR ELEMENT OF FLAGELLAR MOTOR COMPLEX"/>
    <property type="match status" value="1"/>
</dbReference>
<feature type="domain" description="OmpA-like" evidence="7">
    <location>
        <begin position="577"/>
        <end position="694"/>
    </location>
</feature>
<protein>
    <submittedName>
        <fullName evidence="8">Outer membrane protein</fullName>
    </submittedName>
</protein>
<dbReference type="Proteomes" id="UP000050465">
    <property type="component" value="Unassembled WGS sequence"/>
</dbReference>
<evidence type="ECO:0000256" key="6">
    <source>
        <dbReference type="SAM" id="SignalP"/>
    </source>
</evidence>
<feature type="region of interest" description="Disordered" evidence="5">
    <location>
        <begin position="412"/>
        <end position="438"/>
    </location>
</feature>
<organism evidence="8 9">
    <name type="scientific">Phormidesmis priestleyi Ana</name>
    <dbReference type="NCBI Taxonomy" id="1666911"/>
    <lineage>
        <taxon>Bacteria</taxon>
        <taxon>Bacillati</taxon>
        <taxon>Cyanobacteriota</taxon>
        <taxon>Cyanophyceae</taxon>
        <taxon>Leptolyngbyales</taxon>
        <taxon>Leptolyngbyaceae</taxon>
        <taxon>Phormidesmis</taxon>
    </lineage>
</organism>
<dbReference type="Pfam" id="PF13229">
    <property type="entry name" value="Beta_helix"/>
    <property type="match status" value="1"/>
</dbReference>
<dbReference type="GO" id="GO:0009279">
    <property type="term" value="C:cell outer membrane"/>
    <property type="evidence" value="ECO:0007669"/>
    <property type="project" value="UniProtKB-SubCell"/>
</dbReference>
<dbReference type="PROSITE" id="PS51123">
    <property type="entry name" value="OMPA_2"/>
    <property type="match status" value="1"/>
</dbReference>
<reference evidence="8 9" key="1">
    <citation type="submission" date="2015-09" db="EMBL/GenBank/DDBJ databases">
        <title>Identification and resolution of microdiversity through metagenomic sequencing of parallel consortia.</title>
        <authorList>
            <person name="Nelson W.C."/>
            <person name="Romine M.F."/>
            <person name="Lindemann S.R."/>
        </authorList>
    </citation>
    <scope>NUCLEOTIDE SEQUENCE [LARGE SCALE GENOMIC DNA]</scope>
    <source>
        <strain evidence="8">Ana</strain>
    </source>
</reference>
<dbReference type="Gene3D" id="2.160.20.10">
    <property type="entry name" value="Single-stranded right-handed beta-helix, Pectin lyase-like"/>
    <property type="match status" value="1"/>
</dbReference>
<evidence type="ECO:0000259" key="7">
    <source>
        <dbReference type="PROSITE" id="PS51123"/>
    </source>
</evidence>
<dbReference type="SMART" id="SM00710">
    <property type="entry name" value="PbH1"/>
    <property type="match status" value="6"/>
</dbReference>
<dbReference type="STRING" id="1666911.HLUCCA11_17460"/>
<dbReference type="InterPro" id="IPR050330">
    <property type="entry name" value="Bact_OuterMem_StrucFunc"/>
</dbReference>
<dbReference type="InterPro" id="IPR012334">
    <property type="entry name" value="Pectin_lyas_fold"/>
</dbReference>
<evidence type="ECO:0000256" key="2">
    <source>
        <dbReference type="ARBA" id="ARBA00023136"/>
    </source>
</evidence>
<evidence type="ECO:0000256" key="5">
    <source>
        <dbReference type="SAM" id="MobiDB-lite"/>
    </source>
</evidence>
<dbReference type="PRINTS" id="PR01021">
    <property type="entry name" value="OMPADOMAIN"/>
</dbReference>
<gene>
    <name evidence="8" type="ORF">HLUCCA11_17460</name>
</gene>
<dbReference type="InterPro" id="IPR006665">
    <property type="entry name" value="OmpA-like"/>
</dbReference>
<keyword evidence="2 4" id="KW-0472">Membrane</keyword>
<dbReference type="CDD" id="cd07185">
    <property type="entry name" value="OmpA_C-like"/>
    <property type="match status" value="1"/>
</dbReference>
<proteinExistence type="predicted"/>
<dbReference type="AlphaFoldDB" id="A0A0P7ZU37"/>
<dbReference type="PANTHER" id="PTHR30329:SF21">
    <property type="entry name" value="LIPOPROTEIN YIAD-RELATED"/>
    <property type="match status" value="1"/>
</dbReference>
<comment type="caution">
    <text evidence="8">The sequence shown here is derived from an EMBL/GenBank/DDBJ whole genome shotgun (WGS) entry which is preliminary data.</text>
</comment>
<dbReference type="SUPFAM" id="SSF51126">
    <property type="entry name" value="Pectin lyase-like"/>
    <property type="match status" value="1"/>
</dbReference>
<dbReference type="InterPro" id="IPR039448">
    <property type="entry name" value="Beta_helix"/>
</dbReference>
<dbReference type="InterPro" id="IPR036737">
    <property type="entry name" value="OmpA-like_sf"/>
</dbReference>
<feature type="chain" id="PRO_5006147469" evidence="6">
    <location>
        <begin position="32"/>
        <end position="711"/>
    </location>
</feature>
<comment type="subcellular location">
    <subcellularLocation>
        <location evidence="1">Cell outer membrane</location>
    </subcellularLocation>
</comment>
<evidence type="ECO:0000256" key="4">
    <source>
        <dbReference type="PROSITE-ProRule" id="PRU00473"/>
    </source>
</evidence>